<organism evidence="1 2">
    <name type="scientific">Chloebia gouldiae</name>
    <name type="common">Gouldian finch</name>
    <name type="synonym">Erythrura gouldiae</name>
    <dbReference type="NCBI Taxonomy" id="44316"/>
    <lineage>
        <taxon>Eukaryota</taxon>
        <taxon>Metazoa</taxon>
        <taxon>Chordata</taxon>
        <taxon>Craniata</taxon>
        <taxon>Vertebrata</taxon>
        <taxon>Euteleostomi</taxon>
        <taxon>Archelosauria</taxon>
        <taxon>Archosauria</taxon>
        <taxon>Dinosauria</taxon>
        <taxon>Saurischia</taxon>
        <taxon>Theropoda</taxon>
        <taxon>Coelurosauria</taxon>
        <taxon>Aves</taxon>
        <taxon>Neognathae</taxon>
        <taxon>Neoaves</taxon>
        <taxon>Telluraves</taxon>
        <taxon>Australaves</taxon>
        <taxon>Passeriformes</taxon>
        <taxon>Passeroidea</taxon>
        <taxon>Passeridae</taxon>
        <taxon>Chloebia</taxon>
    </lineage>
</organism>
<protein>
    <submittedName>
        <fullName evidence="1">Uncharacterized protein</fullName>
    </submittedName>
</protein>
<dbReference type="OrthoDB" id="10401076at2759"/>
<dbReference type="AlphaFoldDB" id="A0A3L8T2G9"/>
<evidence type="ECO:0000313" key="1">
    <source>
        <dbReference type="EMBL" id="RLW13402.1"/>
    </source>
</evidence>
<reference evidence="1 2" key="1">
    <citation type="journal article" date="2018" name="Proc. R. Soc. B">
        <title>A non-coding region near Follistatin controls head colour polymorphism in the Gouldian finch.</title>
        <authorList>
            <person name="Toomey M.B."/>
            <person name="Marques C.I."/>
            <person name="Andrade P."/>
            <person name="Araujo P.M."/>
            <person name="Sabatino S."/>
            <person name="Gazda M.A."/>
            <person name="Afonso S."/>
            <person name="Lopes R.J."/>
            <person name="Corbo J.C."/>
            <person name="Carneiro M."/>
        </authorList>
    </citation>
    <scope>NUCLEOTIDE SEQUENCE [LARGE SCALE GENOMIC DNA]</scope>
    <source>
        <strain evidence="1">Red01</strain>
        <tissue evidence="1">Muscle</tissue>
    </source>
</reference>
<name>A0A3L8T2G9_CHLGU</name>
<sequence>MITNSAAQISVCASGAAWRDRNCSTPQIDEPSDADLLYMAATLEPRHIWSGVSLLRNRGQLQPEPAEPSAALKGSPPASPSLLPGWFDDWQVLPASQMMAPCPVHLTDPKYDVSRQYFKLGAGGIKMGCKMTLDFKHRGANLL</sequence>
<dbReference type="Proteomes" id="UP000276834">
    <property type="component" value="Unassembled WGS sequence"/>
</dbReference>
<dbReference type="EMBL" id="QUSF01000001">
    <property type="protein sequence ID" value="RLW13402.1"/>
    <property type="molecule type" value="Genomic_DNA"/>
</dbReference>
<gene>
    <name evidence="1" type="ORF">DV515_00000249</name>
</gene>
<comment type="caution">
    <text evidence="1">The sequence shown here is derived from an EMBL/GenBank/DDBJ whole genome shotgun (WGS) entry which is preliminary data.</text>
</comment>
<accession>A0A3L8T2G9</accession>
<keyword evidence="2" id="KW-1185">Reference proteome</keyword>
<evidence type="ECO:0000313" key="2">
    <source>
        <dbReference type="Proteomes" id="UP000276834"/>
    </source>
</evidence>
<proteinExistence type="predicted"/>